<gene>
    <name evidence="2" type="ORF">H0A36_15605</name>
</gene>
<accession>A0A853I6Y4</accession>
<organism evidence="2 3">
    <name type="scientific">Spartinivicinus marinus</name>
    <dbReference type="NCBI Taxonomy" id="2994442"/>
    <lineage>
        <taxon>Bacteria</taxon>
        <taxon>Pseudomonadati</taxon>
        <taxon>Pseudomonadota</taxon>
        <taxon>Gammaproteobacteria</taxon>
        <taxon>Oceanospirillales</taxon>
        <taxon>Zooshikellaceae</taxon>
        <taxon>Spartinivicinus</taxon>
    </lineage>
</organism>
<dbReference type="Gene3D" id="3.40.50.720">
    <property type="entry name" value="NAD(P)-binding Rossmann-like Domain"/>
    <property type="match status" value="1"/>
</dbReference>
<protein>
    <submittedName>
        <fullName evidence="2">Saccharopine dehydrogenase NADP-binding domain-containing protein</fullName>
    </submittedName>
</protein>
<evidence type="ECO:0000313" key="2">
    <source>
        <dbReference type="EMBL" id="NYZ67442.1"/>
    </source>
</evidence>
<dbReference type="AlphaFoldDB" id="A0A853I6Y4"/>
<evidence type="ECO:0000259" key="1">
    <source>
        <dbReference type="Pfam" id="PF03435"/>
    </source>
</evidence>
<sequence>MLESQSGTIKTQQTPKWLIYGANGYTGRLIAKDAVKQGLEPILAGRNDQEIAPLAIELGLSYRIFDLADQDIVNQALADINLVVLCAGPFSSTSKAVVSACINQGTHYLDITGEIDVFTAIFAQHQAAKAANVVLCPGVGFDVIPTDCIAATLKNALPDANYLALGFDNKSQLSPGTMKTAIEGVKLGCKIRENGIIKTVPLGYRQRKIDFGNGLKQAVTIPWGDVATAYFSTHIPNIEVYIPLSPASIHRLRRLRWYRPLLSLSPIQRFLKYQASRKCRGPSEQERLQSKVYVWGEVKNDQGDIKQAYLTTPNGYQLTVAGTLLAVQHLLHYRGEGGYFTPSQLMGRNTIESLPGTSRIKVISGTFKTNTQAL</sequence>
<name>A0A853I6Y4_9GAMM</name>
<reference evidence="2 3" key="1">
    <citation type="submission" date="2020-07" db="EMBL/GenBank/DDBJ databases">
        <title>Endozoicomonas sp. nov., isolated from sediment.</title>
        <authorList>
            <person name="Gu T."/>
        </authorList>
    </citation>
    <scope>NUCLEOTIDE SEQUENCE [LARGE SCALE GENOMIC DNA]</scope>
    <source>
        <strain evidence="2 3">SM1973</strain>
    </source>
</reference>
<proteinExistence type="predicted"/>
<keyword evidence="3" id="KW-1185">Reference proteome</keyword>
<dbReference type="InterPro" id="IPR036291">
    <property type="entry name" value="NAD(P)-bd_dom_sf"/>
</dbReference>
<feature type="domain" description="Saccharopine dehydrogenase NADP binding" evidence="1">
    <location>
        <begin position="18"/>
        <end position="134"/>
    </location>
</feature>
<dbReference type="Pfam" id="PF03435">
    <property type="entry name" value="Sacchrp_dh_NADP"/>
    <property type="match status" value="1"/>
</dbReference>
<dbReference type="InterPro" id="IPR005097">
    <property type="entry name" value="Sacchrp_dh_NADP-bd"/>
</dbReference>
<dbReference type="EMBL" id="JACCKB010000025">
    <property type="protein sequence ID" value="NYZ67442.1"/>
    <property type="molecule type" value="Genomic_DNA"/>
</dbReference>
<dbReference type="PANTHER" id="PTHR43781:SF1">
    <property type="entry name" value="SACCHAROPINE DEHYDROGENASE"/>
    <property type="match status" value="1"/>
</dbReference>
<dbReference type="PANTHER" id="PTHR43781">
    <property type="entry name" value="SACCHAROPINE DEHYDROGENASE"/>
    <property type="match status" value="1"/>
</dbReference>
<dbReference type="SUPFAM" id="SSF51735">
    <property type="entry name" value="NAD(P)-binding Rossmann-fold domains"/>
    <property type="match status" value="1"/>
</dbReference>
<comment type="caution">
    <text evidence="2">The sequence shown here is derived from an EMBL/GenBank/DDBJ whole genome shotgun (WGS) entry which is preliminary data.</text>
</comment>
<dbReference type="Proteomes" id="UP000569732">
    <property type="component" value="Unassembled WGS sequence"/>
</dbReference>
<evidence type="ECO:0000313" key="3">
    <source>
        <dbReference type="Proteomes" id="UP000569732"/>
    </source>
</evidence>
<dbReference type="RefSeq" id="WP_180569465.1">
    <property type="nucleotide sequence ID" value="NZ_JACCKB010000025.1"/>
</dbReference>